<feature type="transmembrane region" description="Helical" evidence="2">
    <location>
        <begin position="137"/>
        <end position="157"/>
    </location>
</feature>
<proteinExistence type="predicted"/>
<organism evidence="3">
    <name type="scientific">bioreactor metagenome</name>
    <dbReference type="NCBI Taxonomy" id="1076179"/>
    <lineage>
        <taxon>unclassified sequences</taxon>
        <taxon>metagenomes</taxon>
        <taxon>ecological metagenomes</taxon>
    </lineage>
</organism>
<evidence type="ECO:0000256" key="1">
    <source>
        <dbReference type="SAM" id="MobiDB-lite"/>
    </source>
</evidence>
<accession>A0A645HWL6</accession>
<dbReference type="AlphaFoldDB" id="A0A645HWL6"/>
<feature type="region of interest" description="Disordered" evidence="1">
    <location>
        <begin position="1"/>
        <end position="55"/>
    </location>
</feature>
<evidence type="ECO:0000256" key="2">
    <source>
        <dbReference type="SAM" id="Phobius"/>
    </source>
</evidence>
<feature type="region of interest" description="Disordered" evidence="1">
    <location>
        <begin position="85"/>
        <end position="130"/>
    </location>
</feature>
<gene>
    <name evidence="3" type="ORF">SDC9_187252</name>
</gene>
<keyword evidence="2" id="KW-1133">Transmembrane helix</keyword>
<reference evidence="3" key="1">
    <citation type="submission" date="2019-08" db="EMBL/GenBank/DDBJ databases">
        <authorList>
            <person name="Kucharzyk K."/>
            <person name="Murdoch R.W."/>
            <person name="Higgins S."/>
            <person name="Loffler F."/>
        </authorList>
    </citation>
    <scope>NUCLEOTIDE SEQUENCE</scope>
</reference>
<evidence type="ECO:0000313" key="3">
    <source>
        <dbReference type="EMBL" id="MPN39723.1"/>
    </source>
</evidence>
<protein>
    <submittedName>
        <fullName evidence="3">Uncharacterized protein</fullName>
    </submittedName>
</protein>
<keyword evidence="2" id="KW-0472">Membrane</keyword>
<comment type="caution">
    <text evidence="3">The sequence shown here is derived from an EMBL/GenBank/DDBJ whole genome shotgun (WGS) entry which is preliminary data.</text>
</comment>
<sequence>MQRDGCGRQRQPQRTHQAHAPRQPERPGHRPQQRRAAQHLCAAQTKDGPAHAPKAAGLQFKADQKQHQHHAEFGKVKNVLHIAHQPQPPRADGDARRQIADDGAQPERAGNGHGDHGRRQIGEAVGEPDGRVGHGPFVAVVVVVWLGMASATGWQIVTSAHSLATMNFVAP</sequence>
<feature type="compositionally biased region" description="Basic and acidic residues" evidence="1">
    <location>
        <begin position="91"/>
        <end position="100"/>
    </location>
</feature>
<keyword evidence="2" id="KW-0812">Transmembrane</keyword>
<dbReference type="EMBL" id="VSSQ01095703">
    <property type="protein sequence ID" value="MPN39723.1"/>
    <property type="molecule type" value="Genomic_DNA"/>
</dbReference>
<name>A0A645HWL6_9ZZZZ</name>